<dbReference type="Proteomes" id="UP001139012">
    <property type="component" value="Unassembled WGS sequence"/>
</dbReference>
<feature type="domain" description="Methyltransferase" evidence="2">
    <location>
        <begin position="46"/>
        <end position="153"/>
    </location>
</feature>
<dbReference type="GO" id="GO:0032259">
    <property type="term" value="P:methylation"/>
    <property type="evidence" value="ECO:0007669"/>
    <property type="project" value="UniProtKB-KW"/>
</dbReference>
<evidence type="ECO:0000259" key="1">
    <source>
        <dbReference type="Pfam" id="PF10119"/>
    </source>
</evidence>
<reference evidence="3" key="1">
    <citation type="submission" date="2022-01" db="EMBL/GenBank/DDBJ databases">
        <title>Genome sequnece data of strain Bradyrhizobium sp. nov.</title>
        <authorList>
            <person name="Zhang J."/>
        </authorList>
    </citation>
    <scope>NUCLEOTIDE SEQUENCE</scope>
    <source>
        <strain evidence="4">WYCCWR 12774</strain>
        <strain evidence="3">WYCCWR 13023</strain>
    </source>
</reference>
<dbReference type="InterPro" id="IPR029063">
    <property type="entry name" value="SAM-dependent_MTases_sf"/>
</dbReference>
<dbReference type="EMBL" id="JAKLTY010000018">
    <property type="protein sequence ID" value="MCG2630057.1"/>
    <property type="molecule type" value="Genomic_DNA"/>
</dbReference>
<sequence>MADWGSGYVIDTAYVHDFCRVQVPAMLSFAALAKGVAAPGGRGEPLHYCDLGCGQGLTATIVAAANPNTTVFAADFNPTHIAGARSLADAAGLENIVFREADFAELAEDASVPEFDIIALHGVYSWIGADHRKAIVALIRRRLKPGGLVYVSYDAMPGWAGMAPLRRLMVQLQGAQPQVSSKRALDQALALADGLKEAGAHFYRMYPQAAVQLERLRKLPASYLAHELLTRDWQAFSFADLAQELADAKLTFLGSAHLTDHVDRVNFTDAQRALLADLADPLIVETARDMIIGRQFRRDIFAKGFTPMAPMAARERWLATRFVLTSPRDDIELTFDTPLGRFQLRSEIYQPVIDAFAAGPLSLREVVERLPETTMGWASLTDAIKVLVGQGHLAPALPLEEEAARQTSTQAFNAAVTARAKETSELRYLASPVTGGGVRVDPLTQLYMQARRKGIADPAALLASLATASGERFEKEGQKLSADEVRAEISGRIAVIDARILPLLGRLGVA</sequence>
<dbReference type="InterPro" id="IPR018773">
    <property type="entry name" value="MeTrfase_reg_dom_prd"/>
</dbReference>
<dbReference type="EMBL" id="JAKLUA010000017">
    <property type="protein sequence ID" value="MCG2671905.1"/>
    <property type="molecule type" value="Genomic_DNA"/>
</dbReference>
<organism evidence="3 6">
    <name type="scientific">Bradyrhizobium zhengyangense</name>
    <dbReference type="NCBI Taxonomy" id="2911009"/>
    <lineage>
        <taxon>Bacteria</taxon>
        <taxon>Pseudomonadati</taxon>
        <taxon>Pseudomonadota</taxon>
        <taxon>Alphaproteobacteria</taxon>
        <taxon>Hyphomicrobiales</taxon>
        <taxon>Nitrobacteraceae</taxon>
        <taxon>Bradyrhizobium</taxon>
    </lineage>
</organism>
<dbReference type="Pfam" id="PF13847">
    <property type="entry name" value="Methyltransf_31"/>
    <property type="match status" value="1"/>
</dbReference>
<gene>
    <name evidence="4" type="ORF">L6637_33670</name>
    <name evidence="3" type="ORF">L6654_25860</name>
</gene>
<dbReference type="InterPro" id="IPR053173">
    <property type="entry name" value="SAM-binding_MTase"/>
</dbReference>
<evidence type="ECO:0000313" key="6">
    <source>
        <dbReference type="Proteomes" id="UP001139054"/>
    </source>
</evidence>
<feature type="domain" description="Methyltransferase regulatory" evidence="1">
    <location>
        <begin position="221"/>
        <end position="303"/>
    </location>
</feature>
<name>A0A9X1REG4_9BRAD</name>
<dbReference type="SUPFAM" id="SSF53335">
    <property type="entry name" value="S-adenosyl-L-methionine-dependent methyltransferases"/>
    <property type="match status" value="1"/>
</dbReference>
<proteinExistence type="predicted"/>
<keyword evidence="3" id="KW-0808">Transferase</keyword>
<evidence type="ECO:0000313" key="3">
    <source>
        <dbReference type="EMBL" id="MCG2630057.1"/>
    </source>
</evidence>
<evidence type="ECO:0000259" key="2">
    <source>
        <dbReference type="Pfam" id="PF13847"/>
    </source>
</evidence>
<accession>A0A9X1REG4</accession>
<keyword evidence="3" id="KW-0489">Methyltransferase</keyword>
<dbReference type="RefSeq" id="WP_237873291.1">
    <property type="nucleotide sequence ID" value="NZ_JAKLTY010000018.1"/>
</dbReference>
<dbReference type="InterPro" id="IPR025714">
    <property type="entry name" value="Methyltranfer_dom"/>
</dbReference>
<evidence type="ECO:0000313" key="5">
    <source>
        <dbReference type="Proteomes" id="UP001139012"/>
    </source>
</evidence>
<comment type="caution">
    <text evidence="3">The sequence shown here is derived from an EMBL/GenBank/DDBJ whole genome shotgun (WGS) entry which is preliminary data.</text>
</comment>
<keyword evidence="5" id="KW-1185">Reference proteome</keyword>
<protein>
    <submittedName>
        <fullName evidence="3">Class I SAM-dependent methyltransferase</fullName>
    </submittedName>
</protein>
<dbReference type="AlphaFoldDB" id="A0A9X1REG4"/>
<dbReference type="Pfam" id="PF10119">
    <property type="entry name" value="MethyTransf_Reg"/>
    <property type="match status" value="1"/>
</dbReference>
<dbReference type="GO" id="GO:0008168">
    <property type="term" value="F:methyltransferase activity"/>
    <property type="evidence" value="ECO:0007669"/>
    <property type="project" value="UniProtKB-KW"/>
</dbReference>
<evidence type="ECO:0000313" key="4">
    <source>
        <dbReference type="EMBL" id="MCG2671905.1"/>
    </source>
</evidence>
<dbReference type="PANTHER" id="PTHR45128">
    <property type="entry name" value="METHYLTRANSFERASE TYPE 11"/>
    <property type="match status" value="1"/>
</dbReference>
<dbReference type="Proteomes" id="UP001139054">
    <property type="component" value="Unassembled WGS sequence"/>
</dbReference>
<dbReference type="CDD" id="cd02440">
    <property type="entry name" value="AdoMet_MTases"/>
    <property type="match status" value="1"/>
</dbReference>
<dbReference type="Gene3D" id="3.40.50.150">
    <property type="entry name" value="Vaccinia Virus protein VP39"/>
    <property type="match status" value="1"/>
</dbReference>